<dbReference type="Pfam" id="PF00300">
    <property type="entry name" value="His_Phos_1"/>
    <property type="match status" value="1"/>
</dbReference>
<dbReference type="InterPro" id="IPR029033">
    <property type="entry name" value="His_PPase_superfam"/>
</dbReference>
<gene>
    <name evidence="1" type="ORF">PPG34_12580</name>
</gene>
<dbReference type="Gene3D" id="3.40.50.1240">
    <property type="entry name" value="Phosphoglycerate mutase-like"/>
    <property type="match status" value="1"/>
</dbReference>
<dbReference type="SUPFAM" id="SSF53254">
    <property type="entry name" value="Phosphoglycerate mutase-like"/>
    <property type="match status" value="1"/>
</dbReference>
<dbReference type="CDD" id="cd07067">
    <property type="entry name" value="HP_PGM_like"/>
    <property type="match status" value="1"/>
</dbReference>
<keyword evidence="2" id="KW-1185">Reference proteome</keyword>
<protein>
    <submittedName>
        <fullName evidence="1">Histidine phosphatase family protein</fullName>
    </submittedName>
</protein>
<evidence type="ECO:0000313" key="2">
    <source>
        <dbReference type="Proteomes" id="UP001250932"/>
    </source>
</evidence>
<dbReference type="Proteomes" id="UP001250932">
    <property type="component" value="Unassembled WGS sequence"/>
</dbReference>
<name>A0ABU3K9W7_9BACT</name>
<dbReference type="RefSeq" id="WP_313833699.1">
    <property type="nucleotide sequence ID" value="NZ_JAQOUE010000001.1"/>
</dbReference>
<accession>A0ABU3K9W7</accession>
<dbReference type="PANTHER" id="PTHR47623:SF1">
    <property type="entry name" value="OS09G0287300 PROTEIN"/>
    <property type="match status" value="1"/>
</dbReference>
<dbReference type="EMBL" id="JAQOUE010000001">
    <property type="protein sequence ID" value="MDT7043188.1"/>
    <property type="molecule type" value="Genomic_DNA"/>
</dbReference>
<reference evidence="1 2" key="1">
    <citation type="journal article" date="2023" name="ISME J.">
        <title>Cultivation and genomic characterization of novel and ubiquitous marine nitrite-oxidizing bacteria from the Nitrospirales.</title>
        <authorList>
            <person name="Mueller A.J."/>
            <person name="Daebeler A."/>
            <person name="Herbold C.W."/>
            <person name="Kirkegaard R.H."/>
            <person name="Daims H."/>
        </authorList>
    </citation>
    <scope>NUCLEOTIDE SEQUENCE [LARGE SCALE GENOMIC DNA]</scope>
    <source>
        <strain evidence="1 2">EB</strain>
    </source>
</reference>
<dbReference type="InterPro" id="IPR013078">
    <property type="entry name" value="His_Pase_superF_clade-1"/>
</dbReference>
<proteinExistence type="predicted"/>
<sequence length="167" mass="18328">MRCILLRHGIAVEWHDWNGEDRTRPLTEEGIEKTTKVAKGLHQLDVRPAHILCSPFLRTQQTAKIAKDILGISEDAQLSPELLSEASPEHFVKFLGSFSRDATLLCVGHEPHLGSTAGVMVCGQPTPGMSMKKAGACSIYFEGRPRAGAGVLEWWLPPAHLRQLGRG</sequence>
<organism evidence="1 2">
    <name type="scientific">Candidatus Nitronereus thalassa</name>
    <dbReference type="NCBI Taxonomy" id="3020898"/>
    <lineage>
        <taxon>Bacteria</taxon>
        <taxon>Pseudomonadati</taxon>
        <taxon>Nitrospirota</taxon>
        <taxon>Nitrospiria</taxon>
        <taxon>Nitrospirales</taxon>
        <taxon>Nitrospiraceae</taxon>
        <taxon>Candidatus Nitronereus</taxon>
    </lineage>
</organism>
<dbReference type="PANTHER" id="PTHR47623">
    <property type="entry name" value="OS09G0287300 PROTEIN"/>
    <property type="match status" value="1"/>
</dbReference>
<evidence type="ECO:0000313" key="1">
    <source>
        <dbReference type="EMBL" id="MDT7043188.1"/>
    </source>
</evidence>
<comment type="caution">
    <text evidence="1">The sequence shown here is derived from an EMBL/GenBank/DDBJ whole genome shotgun (WGS) entry which is preliminary data.</text>
</comment>